<protein>
    <submittedName>
        <fullName evidence="9">MHC class I antigen splice variant a1-TM</fullName>
    </submittedName>
</protein>
<gene>
    <name evidence="9" type="primary">H2-Q5</name>
</gene>
<reference evidence="9" key="1">
    <citation type="submission" date="2010-09" db="EMBL/GenBank/DDBJ databases">
        <title>Brain-Expressed Isoforms of the Nonclassical Class I MHC Antigen H2-Q5 Encode Qdm Peptide.</title>
        <authorList>
            <person name="Renthal N.E."/>
            <person name="Guidry P.A."/>
            <person name="Shanmuganad S."/>
            <person name="Renthal W."/>
            <person name="Stroynowski I."/>
        </authorList>
    </citation>
    <scope>NUCLEOTIDE SEQUENCE</scope>
    <source>
        <strain evidence="9">AKR</strain>
    </source>
</reference>
<feature type="transmembrane region" description="Helical" evidence="6">
    <location>
        <begin position="125"/>
        <end position="147"/>
    </location>
</feature>
<feature type="chain" id="PRO_5003292162" evidence="7">
    <location>
        <begin position="25"/>
        <end position="154"/>
    </location>
</feature>
<evidence type="ECO:0000256" key="6">
    <source>
        <dbReference type="SAM" id="Phobius"/>
    </source>
</evidence>
<keyword evidence="7" id="KW-0732">Signal</keyword>
<dbReference type="GO" id="GO:0042612">
    <property type="term" value="C:MHC class I protein complex"/>
    <property type="evidence" value="ECO:0007669"/>
    <property type="project" value="UniProtKB-KW"/>
</dbReference>
<evidence type="ECO:0000313" key="9">
    <source>
        <dbReference type="EMBL" id="ADZ73481.1"/>
    </source>
</evidence>
<accession>F2WVG8</accession>
<feature type="domain" description="MHC class I-like antigen recognition-like" evidence="8">
    <location>
        <begin position="25"/>
        <end position="114"/>
    </location>
</feature>
<dbReference type="FunFam" id="3.30.500.10:FF:000013">
    <property type="entry name" value="Histocompatibility 2, blastocyst"/>
    <property type="match status" value="1"/>
</dbReference>
<dbReference type="GO" id="GO:0002474">
    <property type="term" value="P:antigen processing and presentation of peptide antigen via MHC class I"/>
    <property type="evidence" value="ECO:0007669"/>
    <property type="project" value="UniProtKB-KW"/>
</dbReference>
<evidence type="ECO:0000256" key="3">
    <source>
        <dbReference type="ARBA" id="ARBA00022859"/>
    </source>
</evidence>
<keyword evidence="4 6" id="KW-0472">Membrane</keyword>
<dbReference type="InterPro" id="IPR011162">
    <property type="entry name" value="MHC_I/II-like_Ag-recog"/>
</dbReference>
<evidence type="ECO:0000259" key="8">
    <source>
        <dbReference type="Pfam" id="PF00129"/>
    </source>
</evidence>
<evidence type="ECO:0000256" key="4">
    <source>
        <dbReference type="ARBA" id="ARBA00023136"/>
    </source>
</evidence>
<dbReference type="GO" id="GO:0030670">
    <property type="term" value="C:phagocytic vesicle membrane"/>
    <property type="evidence" value="ECO:0007669"/>
    <property type="project" value="UniProtKB-ARBA"/>
</dbReference>
<sequence>MWAMAPRTLLLLLAAALTLTQTRAGSHSLRYFYTAVSRPNFGEPRFISVGYVDDTQFQRFDSAAENASAKPCAPWMKQKKPEYWEEQTKIAKNNKQWFRGSLRTALNYYNQSADEPPSSTKTNTVIIAVPVVLGAVVILGAVVAFVMKRRRNTG</sequence>
<dbReference type="InterPro" id="IPR050208">
    <property type="entry name" value="MHC_class-I_related"/>
</dbReference>
<keyword evidence="5" id="KW-0325">Glycoprotein</keyword>
<evidence type="ECO:0000256" key="5">
    <source>
        <dbReference type="ARBA" id="ARBA00023180"/>
    </source>
</evidence>
<feature type="signal peptide" evidence="7">
    <location>
        <begin position="1"/>
        <end position="24"/>
    </location>
</feature>
<dbReference type="EMBL" id="HQ258997">
    <property type="protein sequence ID" value="ADZ73481.1"/>
    <property type="molecule type" value="mRNA"/>
</dbReference>
<evidence type="ECO:0000256" key="7">
    <source>
        <dbReference type="SAM" id="SignalP"/>
    </source>
</evidence>
<keyword evidence="3" id="KW-0391">Immunity</keyword>
<name>F2WVG8_MOUSE</name>
<evidence type="ECO:0000256" key="2">
    <source>
        <dbReference type="ARBA" id="ARBA00022451"/>
    </source>
</evidence>
<dbReference type="Pfam" id="PF00129">
    <property type="entry name" value="MHC_I"/>
    <property type="match status" value="1"/>
</dbReference>
<dbReference type="GO" id="GO:0098553">
    <property type="term" value="C:lumenal side of endoplasmic reticulum membrane"/>
    <property type="evidence" value="ECO:0007669"/>
    <property type="project" value="UniProtKB-ARBA"/>
</dbReference>
<dbReference type="SUPFAM" id="SSF54452">
    <property type="entry name" value="MHC antigen-recognition domain"/>
    <property type="match status" value="1"/>
</dbReference>
<dbReference type="InterPro" id="IPR037055">
    <property type="entry name" value="MHC_I-like_Ag-recog_sf"/>
</dbReference>
<dbReference type="PANTHER" id="PTHR16675">
    <property type="entry name" value="MHC CLASS I-RELATED"/>
    <property type="match status" value="1"/>
</dbReference>
<dbReference type="PANTHER" id="PTHR16675:SF251">
    <property type="entry name" value="HLA CLASS I HISTOCOMPATIBILITY ANTIGEN, C ALPHA CHAIN"/>
    <property type="match status" value="1"/>
</dbReference>
<dbReference type="InterPro" id="IPR011161">
    <property type="entry name" value="MHC_I-like_Ag-recog"/>
</dbReference>
<dbReference type="AlphaFoldDB" id="F2WVG8"/>
<organism evidence="9">
    <name type="scientific">Mus musculus</name>
    <name type="common">Mouse</name>
    <dbReference type="NCBI Taxonomy" id="10090"/>
    <lineage>
        <taxon>Eukaryota</taxon>
        <taxon>Metazoa</taxon>
        <taxon>Chordata</taxon>
        <taxon>Craniata</taxon>
        <taxon>Vertebrata</taxon>
        <taxon>Euteleostomi</taxon>
        <taxon>Mammalia</taxon>
        <taxon>Eutheria</taxon>
        <taxon>Euarchontoglires</taxon>
        <taxon>Glires</taxon>
        <taxon>Rodentia</taxon>
        <taxon>Myomorpha</taxon>
        <taxon>Muroidea</taxon>
        <taxon>Muridae</taxon>
        <taxon>Murinae</taxon>
        <taxon>Mus</taxon>
        <taxon>Mus</taxon>
    </lineage>
</organism>
<comment type="subcellular location">
    <subcellularLocation>
        <location evidence="1">Membrane</location>
        <topology evidence="1">Single-pass membrane protein</topology>
    </subcellularLocation>
</comment>
<proteinExistence type="evidence at transcript level"/>
<keyword evidence="2" id="KW-0490">MHC I</keyword>
<dbReference type="Gene3D" id="3.30.500.10">
    <property type="entry name" value="MHC class I-like antigen recognition-like"/>
    <property type="match status" value="1"/>
</dbReference>
<evidence type="ECO:0000256" key="1">
    <source>
        <dbReference type="ARBA" id="ARBA00004167"/>
    </source>
</evidence>
<keyword evidence="6" id="KW-0812">Transmembrane</keyword>
<keyword evidence="6" id="KW-1133">Transmembrane helix</keyword>